<organism evidence="5 6">
    <name type="scientific">candidate division TA06 bacterium DG_78</name>
    <dbReference type="NCBI Taxonomy" id="1703772"/>
    <lineage>
        <taxon>Bacteria</taxon>
        <taxon>Bacteria division TA06</taxon>
    </lineage>
</organism>
<comment type="caution">
    <text evidence="5">The sequence shown here is derived from an EMBL/GenBank/DDBJ whole genome shotgun (WGS) entry which is preliminary data.</text>
</comment>
<evidence type="ECO:0000256" key="3">
    <source>
        <dbReference type="SAM" id="SignalP"/>
    </source>
</evidence>
<feature type="signal peptide" evidence="3">
    <location>
        <begin position="1"/>
        <end position="18"/>
    </location>
</feature>
<sequence length="324" mass="37294">MKYLPILLLLFSTSFSWAEFEVDKHTLALWHFNEGQGNILYDMSGNKNHGQIFGAKWNNNGIFGGCLSFDGVDDFIEVTGSYQLVPRKKLTLEAWIKINAVSHRRFAIISKANNYLSENGYLWEIERDGKLKCYLSVTDWTFSKTIIPLNKWVYVAISFDGSKVRYYMDGEETDVFDASTETIAGNNFNLIISRTCNTYTYYFPGLIDEIRISDIARTSKEIKQHWLTAADKMRPLFTIFFNNDDRLTGEIIHPDTIVIDTKYGTLQVPLLDILSLDFEGDSIEDMVVTPTMRIIGKIENTLFRLKSNIGHFEIRKESITKIIH</sequence>
<evidence type="ECO:0000256" key="2">
    <source>
        <dbReference type="ARBA" id="ARBA00023157"/>
    </source>
</evidence>
<keyword evidence="1 3" id="KW-0732">Signal</keyword>
<feature type="chain" id="PRO_5006640546" description="LamG-like jellyroll fold domain-containing protein" evidence="3">
    <location>
        <begin position="19"/>
        <end position="324"/>
    </location>
</feature>
<dbReference type="EMBL" id="LJNI01000059">
    <property type="protein sequence ID" value="KPJ72721.1"/>
    <property type="molecule type" value="Genomic_DNA"/>
</dbReference>
<gene>
    <name evidence="5" type="ORF">AMJ52_05410</name>
</gene>
<evidence type="ECO:0000259" key="4">
    <source>
        <dbReference type="SMART" id="SM00560"/>
    </source>
</evidence>
<dbReference type="InterPro" id="IPR013320">
    <property type="entry name" value="ConA-like_dom_sf"/>
</dbReference>
<reference evidence="5 6" key="1">
    <citation type="journal article" date="2015" name="Microbiome">
        <title>Genomic resolution of linkages in carbon, nitrogen, and sulfur cycling among widespread estuary sediment bacteria.</title>
        <authorList>
            <person name="Baker B.J."/>
            <person name="Lazar C.S."/>
            <person name="Teske A.P."/>
            <person name="Dick G.J."/>
        </authorList>
    </citation>
    <scope>NUCLEOTIDE SEQUENCE [LARGE SCALE GENOMIC DNA]</scope>
    <source>
        <strain evidence="5">DG_78</strain>
    </source>
</reference>
<accession>A0A0S7YD70</accession>
<keyword evidence="2" id="KW-1015">Disulfide bond</keyword>
<evidence type="ECO:0000313" key="5">
    <source>
        <dbReference type="EMBL" id="KPJ72721.1"/>
    </source>
</evidence>
<evidence type="ECO:0000313" key="6">
    <source>
        <dbReference type="Proteomes" id="UP000051012"/>
    </source>
</evidence>
<dbReference type="SMART" id="SM00560">
    <property type="entry name" value="LamGL"/>
    <property type="match status" value="1"/>
</dbReference>
<evidence type="ECO:0000256" key="1">
    <source>
        <dbReference type="ARBA" id="ARBA00022729"/>
    </source>
</evidence>
<dbReference type="Pfam" id="PF13385">
    <property type="entry name" value="Laminin_G_3"/>
    <property type="match status" value="1"/>
</dbReference>
<dbReference type="AlphaFoldDB" id="A0A0S7YD70"/>
<protein>
    <recommendedName>
        <fullName evidence="4">LamG-like jellyroll fold domain-containing protein</fullName>
    </recommendedName>
</protein>
<dbReference type="SUPFAM" id="SSF49899">
    <property type="entry name" value="Concanavalin A-like lectins/glucanases"/>
    <property type="match status" value="1"/>
</dbReference>
<name>A0A0S7YD70_UNCT6</name>
<proteinExistence type="predicted"/>
<dbReference type="Gene3D" id="2.60.120.200">
    <property type="match status" value="1"/>
</dbReference>
<dbReference type="InterPro" id="IPR006558">
    <property type="entry name" value="LamG-like"/>
</dbReference>
<feature type="domain" description="LamG-like jellyroll fold" evidence="4">
    <location>
        <begin position="88"/>
        <end position="220"/>
    </location>
</feature>
<dbReference type="Proteomes" id="UP000051012">
    <property type="component" value="Unassembled WGS sequence"/>
</dbReference>